<dbReference type="EMBL" id="MCHY01000008">
    <property type="protein sequence ID" value="RKD24411.1"/>
    <property type="molecule type" value="Genomic_DNA"/>
</dbReference>
<keyword evidence="1" id="KW-1133">Transmembrane helix</keyword>
<keyword evidence="1" id="KW-0812">Transmembrane</keyword>
<dbReference type="OrthoDB" id="9809859at2"/>
<evidence type="ECO:0000313" key="2">
    <source>
        <dbReference type="EMBL" id="RKD24411.1"/>
    </source>
</evidence>
<evidence type="ECO:0000313" key="3">
    <source>
        <dbReference type="Proteomes" id="UP000284219"/>
    </source>
</evidence>
<keyword evidence="3" id="KW-1185">Reference proteome</keyword>
<dbReference type="Proteomes" id="UP000284219">
    <property type="component" value="Unassembled WGS sequence"/>
</dbReference>
<dbReference type="AlphaFoldDB" id="A0A419SK43"/>
<proteinExistence type="predicted"/>
<feature type="transmembrane region" description="Helical" evidence="1">
    <location>
        <begin position="162"/>
        <end position="182"/>
    </location>
</feature>
<protein>
    <submittedName>
        <fullName evidence="2">Uncharacterized protein</fullName>
    </submittedName>
</protein>
<feature type="transmembrane region" description="Helical" evidence="1">
    <location>
        <begin position="105"/>
        <end position="126"/>
    </location>
</feature>
<evidence type="ECO:0000256" key="1">
    <source>
        <dbReference type="SAM" id="Phobius"/>
    </source>
</evidence>
<feature type="transmembrane region" description="Helical" evidence="1">
    <location>
        <begin position="80"/>
        <end position="98"/>
    </location>
</feature>
<name>A0A419SK43_9BACL</name>
<sequence>MKGKLSIASMISLLVASAITVMTIFVPWWQMKFYAPQYQEGLDIIVYPTRLAGDIDIVNGLNHYIGMALFSNESFPELQYMPYIIIAFAIAILVVALIRRKMPLYILIGSFAMGGIVGLLDMYRWLKEFGTNLDPRAPITLDPFIPPIIGKNTIANFVTNSYFSYGGYMLLLVFLLLVFPLWKDRKKA</sequence>
<keyword evidence="1" id="KW-0472">Membrane</keyword>
<reference evidence="2 3" key="1">
    <citation type="submission" date="2016-08" db="EMBL/GenBank/DDBJ databases">
        <title>Novel Firmicute Genomes.</title>
        <authorList>
            <person name="Poppleton D.I."/>
            <person name="Gribaldo S."/>
        </authorList>
    </citation>
    <scope>NUCLEOTIDE SEQUENCE [LARGE SCALE GENOMIC DNA]</scope>
    <source>
        <strain evidence="2 3">RAOx-1</strain>
    </source>
</reference>
<gene>
    <name evidence="2" type="ORF">BEP19_08455</name>
</gene>
<accession>A0A419SK43</accession>
<feature type="transmembrane region" description="Helical" evidence="1">
    <location>
        <begin position="7"/>
        <end position="29"/>
    </location>
</feature>
<organism evidence="2 3">
    <name type="scientific">Ammoniphilus oxalaticus</name>
    <dbReference type="NCBI Taxonomy" id="66863"/>
    <lineage>
        <taxon>Bacteria</taxon>
        <taxon>Bacillati</taxon>
        <taxon>Bacillota</taxon>
        <taxon>Bacilli</taxon>
        <taxon>Bacillales</taxon>
        <taxon>Paenibacillaceae</taxon>
        <taxon>Aneurinibacillus group</taxon>
        <taxon>Ammoniphilus</taxon>
    </lineage>
</organism>
<comment type="caution">
    <text evidence="2">The sequence shown here is derived from an EMBL/GenBank/DDBJ whole genome shotgun (WGS) entry which is preliminary data.</text>
</comment>
<dbReference type="RefSeq" id="WP_120189709.1">
    <property type="nucleotide sequence ID" value="NZ_MCHY01000008.1"/>
</dbReference>